<reference evidence="1 2" key="1">
    <citation type="journal article" date="2010" name="Stand. Genomic Sci.">
        <title>Complete genome sequence of Conexibacter woesei type strain (ID131577).</title>
        <authorList>
            <person name="Pukall R."/>
            <person name="Lapidus A."/>
            <person name="Glavina Del Rio T."/>
            <person name="Copeland A."/>
            <person name="Tice H."/>
            <person name="Cheng J.-F."/>
            <person name="Lucas S."/>
            <person name="Chen F."/>
            <person name="Nolan M."/>
            <person name="Bruce D."/>
            <person name="Goodwin L."/>
            <person name="Pitluck S."/>
            <person name="Mavromatis K."/>
            <person name="Ivanova N."/>
            <person name="Ovchinnikova G."/>
            <person name="Pati A."/>
            <person name="Chen A."/>
            <person name="Palaniappan K."/>
            <person name="Land M."/>
            <person name="Hauser L."/>
            <person name="Chang Y.-J."/>
            <person name="Jeffries C.D."/>
            <person name="Chain P."/>
            <person name="Meincke L."/>
            <person name="Sims D."/>
            <person name="Brettin T."/>
            <person name="Detter J.C."/>
            <person name="Rohde M."/>
            <person name="Goeker M."/>
            <person name="Bristow J."/>
            <person name="Eisen J.A."/>
            <person name="Markowitz V."/>
            <person name="Kyrpides N.C."/>
            <person name="Klenk H.-P."/>
            <person name="Hugenholtz P."/>
        </authorList>
    </citation>
    <scope>NUCLEOTIDE SEQUENCE [LARGE SCALE GENOMIC DNA]</scope>
    <source>
        <strain evidence="2">DSM 14684 / CIP 108061 / JCM 11494 / NBRC 100937 / ID131577</strain>
    </source>
</reference>
<keyword evidence="2" id="KW-1185">Reference proteome</keyword>
<dbReference type="KEGG" id="cwo:Cwoe_2250"/>
<evidence type="ECO:0000313" key="1">
    <source>
        <dbReference type="EMBL" id="ADB50675.1"/>
    </source>
</evidence>
<dbReference type="EMBL" id="CP001854">
    <property type="protein sequence ID" value="ADB50675.1"/>
    <property type="molecule type" value="Genomic_DNA"/>
</dbReference>
<dbReference type="HOGENOM" id="CLU_2154071_0_0_11"/>
<reference evidence="2" key="2">
    <citation type="submission" date="2010-01" db="EMBL/GenBank/DDBJ databases">
        <title>The complete genome of Conexibacter woesei DSM 14684.</title>
        <authorList>
            <consortium name="US DOE Joint Genome Institute (JGI-PGF)"/>
            <person name="Lucas S."/>
            <person name="Copeland A."/>
            <person name="Lapidus A."/>
            <person name="Glavina del Rio T."/>
            <person name="Dalin E."/>
            <person name="Tice H."/>
            <person name="Bruce D."/>
            <person name="Goodwin L."/>
            <person name="Pitluck S."/>
            <person name="Kyrpides N."/>
            <person name="Mavromatis K."/>
            <person name="Ivanova N."/>
            <person name="Mikhailova N."/>
            <person name="Chertkov O."/>
            <person name="Brettin T."/>
            <person name="Detter J.C."/>
            <person name="Han C."/>
            <person name="Larimer F."/>
            <person name="Land M."/>
            <person name="Hauser L."/>
            <person name="Markowitz V."/>
            <person name="Cheng J.-F."/>
            <person name="Hugenholtz P."/>
            <person name="Woyke T."/>
            <person name="Wu D."/>
            <person name="Pukall R."/>
            <person name="Steenblock K."/>
            <person name="Schneider S."/>
            <person name="Klenk H.-P."/>
            <person name="Eisen J.A."/>
        </authorList>
    </citation>
    <scope>NUCLEOTIDE SEQUENCE [LARGE SCALE GENOMIC DNA]</scope>
    <source>
        <strain evidence="2">DSM 14684 / CIP 108061 / JCM 11494 / NBRC 100937 / ID131577</strain>
    </source>
</reference>
<dbReference type="STRING" id="469383.Cwoe_2250"/>
<organism evidence="1 2">
    <name type="scientific">Conexibacter woesei (strain DSM 14684 / CCUG 47730 / CIP 108061 / JCM 11494 / NBRC 100937 / ID131577)</name>
    <dbReference type="NCBI Taxonomy" id="469383"/>
    <lineage>
        <taxon>Bacteria</taxon>
        <taxon>Bacillati</taxon>
        <taxon>Actinomycetota</taxon>
        <taxon>Thermoleophilia</taxon>
        <taxon>Solirubrobacterales</taxon>
        <taxon>Conexibacteraceae</taxon>
        <taxon>Conexibacter</taxon>
    </lineage>
</organism>
<dbReference type="RefSeq" id="WP_012933726.1">
    <property type="nucleotide sequence ID" value="NC_013739.1"/>
</dbReference>
<gene>
    <name evidence="1" type="ordered locus">Cwoe_2250</name>
</gene>
<evidence type="ECO:0000313" key="2">
    <source>
        <dbReference type="Proteomes" id="UP000008229"/>
    </source>
</evidence>
<sequence precursor="true">MPRKLTIDRAEAKPLALALLLAAMAVTGVASLTAVLMLSPALLLFALLLAGRTPGEELILRWRARARRPRDRRAATMPVRRYVARFVRGTDRMSASALAMRPPPAPAVGIG</sequence>
<protein>
    <submittedName>
        <fullName evidence="1">Uncharacterized protein</fullName>
    </submittedName>
</protein>
<proteinExistence type="predicted"/>
<dbReference type="Proteomes" id="UP000008229">
    <property type="component" value="Chromosome"/>
</dbReference>
<name>D3F5K8_CONWI</name>
<dbReference type="AlphaFoldDB" id="D3F5K8"/>
<accession>D3F5K8</accession>